<evidence type="ECO:0000313" key="3">
    <source>
        <dbReference type="Proteomes" id="UP000470875"/>
    </source>
</evidence>
<name>A0A6N7VSU4_9ACTO</name>
<dbReference type="EMBL" id="VULO01000010">
    <property type="protein sequence ID" value="MSS84857.1"/>
    <property type="molecule type" value="Genomic_DNA"/>
</dbReference>
<feature type="transmembrane region" description="Helical" evidence="1">
    <location>
        <begin position="6"/>
        <end position="29"/>
    </location>
</feature>
<feature type="transmembrane region" description="Helical" evidence="1">
    <location>
        <begin position="41"/>
        <end position="66"/>
    </location>
</feature>
<keyword evidence="3" id="KW-1185">Reference proteome</keyword>
<comment type="caution">
    <text evidence="2">The sequence shown here is derived from an EMBL/GenBank/DDBJ whole genome shotgun (WGS) entry which is preliminary data.</text>
</comment>
<organism evidence="2 3">
    <name type="scientific">Scrofimicrobium canadense</name>
    <dbReference type="NCBI Taxonomy" id="2652290"/>
    <lineage>
        <taxon>Bacteria</taxon>
        <taxon>Bacillati</taxon>
        <taxon>Actinomycetota</taxon>
        <taxon>Actinomycetes</taxon>
        <taxon>Actinomycetales</taxon>
        <taxon>Actinomycetaceae</taxon>
        <taxon>Scrofimicrobium</taxon>
    </lineage>
</organism>
<evidence type="ECO:0000256" key="1">
    <source>
        <dbReference type="SAM" id="Phobius"/>
    </source>
</evidence>
<reference evidence="2 3" key="1">
    <citation type="submission" date="2019-08" db="EMBL/GenBank/DDBJ databases">
        <title>In-depth cultivation of the pig gut microbiome towards novel bacterial diversity and tailored functional studies.</title>
        <authorList>
            <person name="Wylensek D."/>
            <person name="Hitch T.C.A."/>
            <person name="Clavel T."/>
        </authorList>
    </citation>
    <scope>NUCLEOTIDE SEQUENCE [LARGE SCALE GENOMIC DNA]</scope>
    <source>
        <strain evidence="2 3">WB03_NA08</strain>
    </source>
</reference>
<keyword evidence="1" id="KW-0812">Transmembrane</keyword>
<gene>
    <name evidence="2" type="ORF">FYJ24_08785</name>
</gene>
<proteinExistence type="predicted"/>
<dbReference type="AlphaFoldDB" id="A0A6N7VSU4"/>
<accession>A0A6N7VSU4</accession>
<evidence type="ECO:0000313" key="2">
    <source>
        <dbReference type="EMBL" id="MSS84857.1"/>
    </source>
</evidence>
<keyword evidence="1" id="KW-1133">Transmembrane helix</keyword>
<feature type="transmembrane region" description="Helical" evidence="1">
    <location>
        <begin position="78"/>
        <end position="96"/>
    </location>
</feature>
<sequence length="115" mass="12871">MRLLEVLDFAALLSFFALLLLAFGFDFHLSRSVVRRHKGRAKFFVGISILGEIAAATGMGLTWFALFLDEPSQNVDGLLVFVPGTIACLCIILLTIENSITRFRLIDEEEDDFDD</sequence>
<protein>
    <submittedName>
        <fullName evidence="2">Uncharacterized protein</fullName>
    </submittedName>
</protein>
<dbReference type="RefSeq" id="WP_154545586.1">
    <property type="nucleotide sequence ID" value="NZ_VULO01000010.1"/>
</dbReference>
<keyword evidence="1" id="KW-0472">Membrane</keyword>
<dbReference type="Proteomes" id="UP000470875">
    <property type="component" value="Unassembled WGS sequence"/>
</dbReference>